<dbReference type="OMA" id="IYNSWAI"/>
<feature type="compositionally biased region" description="Low complexity" evidence="1">
    <location>
        <begin position="764"/>
        <end position="777"/>
    </location>
</feature>
<feature type="compositionally biased region" description="Gly residues" evidence="1">
    <location>
        <begin position="497"/>
        <end position="506"/>
    </location>
</feature>
<evidence type="ECO:0000313" key="3">
    <source>
        <dbReference type="Proteomes" id="UP000177798"/>
    </source>
</evidence>
<dbReference type="PANTHER" id="PTHR36847:SF1">
    <property type="entry name" value="AMIDOLIGASE ENZYME"/>
    <property type="match status" value="1"/>
</dbReference>
<feature type="compositionally biased region" description="Low complexity" evidence="1">
    <location>
        <begin position="507"/>
        <end position="516"/>
    </location>
</feature>
<dbReference type="VEuPathDB" id="FungiDB:sscle_11g083480"/>
<dbReference type="Pfam" id="PF12224">
    <property type="entry name" value="Amidoligase_2"/>
    <property type="match status" value="1"/>
</dbReference>
<feature type="compositionally biased region" description="Acidic residues" evidence="1">
    <location>
        <begin position="707"/>
        <end position="716"/>
    </location>
</feature>
<feature type="compositionally biased region" description="Basic and acidic residues" evidence="1">
    <location>
        <begin position="844"/>
        <end position="857"/>
    </location>
</feature>
<feature type="compositionally biased region" description="Polar residues" evidence="1">
    <location>
        <begin position="544"/>
        <end position="554"/>
    </location>
</feature>
<dbReference type="EMBL" id="CP017824">
    <property type="protein sequence ID" value="APA13578.1"/>
    <property type="molecule type" value="Genomic_DNA"/>
</dbReference>
<feature type="compositionally biased region" description="Low complexity" evidence="1">
    <location>
        <begin position="717"/>
        <end position="726"/>
    </location>
</feature>
<dbReference type="KEGG" id="ssl:SS1G_07772"/>
<name>A0A1D9QF95_SCLS1</name>
<organism evidence="2 3">
    <name type="scientific">Sclerotinia sclerotiorum (strain ATCC 18683 / 1980 / Ss-1)</name>
    <name type="common">White mold</name>
    <name type="synonym">Whetzelinia sclerotiorum</name>
    <dbReference type="NCBI Taxonomy" id="665079"/>
    <lineage>
        <taxon>Eukaryota</taxon>
        <taxon>Fungi</taxon>
        <taxon>Dikarya</taxon>
        <taxon>Ascomycota</taxon>
        <taxon>Pezizomycotina</taxon>
        <taxon>Leotiomycetes</taxon>
        <taxon>Helotiales</taxon>
        <taxon>Sclerotiniaceae</taxon>
        <taxon>Sclerotinia</taxon>
    </lineage>
</organism>
<reference evidence="3" key="1">
    <citation type="journal article" date="2017" name="Genome Biol. Evol.">
        <title>The complete genome sequence of the phytopathogenic fungus Sclerotinia sclerotiorum reveals insights into the genome architecture of broad host range pathogens.</title>
        <authorList>
            <person name="Derbyshire M."/>
            <person name="Denton-Giles M."/>
            <person name="Hegedus D."/>
            <person name="Seifbarghy S."/>
            <person name="Rollins J."/>
            <person name="van Kan J."/>
            <person name="Seidl M.F."/>
            <person name="Faino L."/>
            <person name="Mbengue M."/>
            <person name="Navaud O."/>
            <person name="Raffaele S."/>
            <person name="Hammond-Kosack K."/>
            <person name="Heard S."/>
            <person name="Oliver R."/>
        </authorList>
    </citation>
    <scope>NUCLEOTIDE SEQUENCE [LARGE SCALE GENOMIC DNA]</scope>
    <source>
        <strain evidence="3">ATCC 18683 / 1980 / Ss-1</strain>
    </source>
</reference>
<dbReference type="AlphaFoldDB" id="A0A1D9QF95"/>
<feature type="compositionally biased region" description="Basic and acidic residues" evidence="1">
    <location>
        <begin position="809"/>
        <end position="820"/>
    </location>
</feature>
<gene>
    <name evidence="2" type="ORF">sscle_11g083480</name>
</gene>
<feature type="compositionally biased region" description="Basic and acidic residues" evidence="1">
    <location>
        <begin position="459"/>
        <end position="477"/>
    </location>
</feature>
<accession>A0A1D9QF95</accession>
<dbReference type="PANTHER" id="PTHR36847">
    <property type="entry name" value="AMIDOLIGASE ENZYME"/>
    <property type="match status" value="1"/>
</dbReference>
<protein>
    <submittedName>
        <fullName evidence="2">Uncharacterized protein</fullName>
    </submittedName>
</protein>
<feature type="region of interest" description="Disordered" evidence="1">
    <location>
        <begin position="459"/>
        <end position="561"/>
    </location>
</feature>
<dbReference type="RefSeq" id="XP_001591147.1">
    <property type="nucleotide sequence ID" value="XM_001591097.1"/>
</dbReference>
<dbReference type="InterPro" id="IPR022025">
    <property type="entry name" value="Amidoligase_2"/>
</dbReference>
<feature type="compositionally biased region" description="Basic and acidic residues" evidence="1">
    <location>
        <begin position="518"/>
        <end position="534"/>
    </location>
</feature>
<proteinExistence type="predicted"/>
<sequence>MVFDWLQRAVSPIFYPIPSPAFAPLYQKKSEAQKKRKNLEYGIELEYVLAFHELELNLVDEEGKTPDHGIEKNLRLAIRRHPAWSPAVRAAFERTSKLIYNSWAIRVNNVKNKDQNQDLVNLRPYLLEPQLIVLNKLNDKVAQVRGKVRHKLAQRSSEKIPGAYDQWIISTDSTVVGQGSSNLHKWLPRISGNVSKRWDSYGIEVISPVLRSNSTRDRVEVEQVVNALKGEGDELYEGFITNQCALQVHVEPPSLPALKELACILLIYEDEISRLHPRCRRPDHQATRGNLISNRTLTFLGRNFIPFEDNVGEIWDQNMDASVFKKRKTIQQIRSEVDQLQNESAVADYMCFPSTSRLRMVNFRRLKFTKFPRTIEFRQARGSLDIQDVNYWVDFCVGLVQLAEYYVENPGARIQSWDGGHDSHDQNLDVFQLMEDMNLDDRTMKYWRHRVAKYMAGSKEDDRTDIESLPAIRKEKPSSITTSTSSKPPVGPPGGPPGGTFGGSFGGSPQPEPSSGEKAAKPSGDGKARPESSPRLKVPPLISPASQAVAQDSSFKTEPEKPISDFQARFLGIIDTHAKKTSNRPFFDVDTSEGSTIPPASLFDLPDVANMETVLPRAEVELPPRSVPGQEFKVEYPKLPGLTPGGVVEYPKLPGVKPGGVVKYPTLPGLGIEGEVKYQISGEDSESFFSDDPYADMLKGQPTLPPDTEEDGEPDVSPESSSSDEVATSWNDPGWNSDDEIMFGIFSGEIGDPEPAPPGRSVLESSESSESSRSSQEPKPFGSTVANSKAPVPGGPSKSSAGQNAPGKRPAEEPPEDKQNSKKQKAKGALDTTLSVPPGKKKRPAEDTTADEKDAKKQKTSHKIGAAKTTGKYTVEGTIEILKQFRGLEELDLFANLLKELYDTTPENVEIVSEAFHQYTQNHRTPLPFHVPGHGTESDEKLAQQLSEEFEDANMVLIRQLQNEDNEKATREAGSKVVAPELRVDHPPIEKIGKEELEVINAGTPNERFKIKNFNKNEWQTINTTAVIASQFGVCGAAAVVHSLRNQYPNEPWMPGMTNERFLKDWLQTVPNVGDPGRHKYWDEEQLNNAVQRLTKGQFQVVVVHKGLENNDKNAAVSIPEAAILTANGEPARYLYLHLTHSAFVVGSKGVHYQHFEGMKRKKGFVEHK</sequence>
<dbReference type="Proteomes" id="UP000177798">
    <property type="component" value="Chromosome 11"/>
</dbReference>
<feature type="compositionally biased region" description="Low complexity" evidence="1">
    <location>
        <begin position="478"/>
        <end position="488"/>
    </location>
</feature>
<evidence type="ECO:0000313" key="2">
    <source>
        <dbReference type="EMBL" id="APA13578.1"/>
    </source>
</evidence>
<dbReference type="OrthoDB" id="412402at2759"/>
<evidence type="ECO:0000256" key="1">
    <source>
        <dbReference type="SAM" id="MobiDB-lite"/>
    </source>
</evidence>
<feature type="region of interest" description="Disordered" evidence="1">
    <location>
        <begin position="685"/>
        <end position="863"/>
    </location>
</feature>